<dbReference type="Pfam" id="PF17657">
    <property type="entry name" value="DNA_pol3_finger"/>
    <property type="match status" value="1"/>
</dbReference>
<sequence length="1286" mass="148232">MNKQELIEYGYGNLHGHTDLSSNLRLLDSSITVKEMLDYSNEIGLKMVSFTGHEALSDHIRAERYYHSNPEKFKNIKLVLGNEIYLVDHDEMQKAEDNNEKFRFNHFLLNAIDKKGHDFLQKQSSLAWSHYHRYRSIERVPSYYDEVESLMNSGDYKGHVIASTACLGSFTSQEILAYQQDNDKSHFENVKNMILWMVKVFGKENVFLELMPSHHEEQIVVNNWLRKISAKMNIPYIITTDAHYLNEAQRPVHSALLLSRNSDRDLTAYDTAHLFSVEELFEFFDDDVLTNAFKALHEIFDRIEDYTLEHSPIVPEGRIPEFEDPKYGDFYRGKELKNIKTMVDSKYKTDRYLMRLALDGLKKHSLADREEYLERLDLEVGELVKITHNIGQPMSSYFIAQHDFVNIMWSQSLVGPGRGSSSCWLLNYLIGLTQVDALKYKLPHYRFLSAERVTENKASNYPDIDTDSEGTKRSNIIEKIREIYGKDKVLNFSTFSTIKTRSAIQYAGRGLNIDRPEIDYIVSLLPADGHNEWPITDALLGNDKEDRKPSKKLTEEVSKYPKLKETVLGLFGLVVGRSEHASGVLIANDSYTTHNALMYTPKGIAVTQFEADDSEYAGMIKFDFLSLSALDKIHSAIDMLVRDHKIKKQGSLRQTYMKYFGPEALDMTDVDMYKMLFNGDVIDAFEFSSSVGYKTLRKLNARDYLALVSANGLMRLTGGDDDELALDRYIRYQNNPNDWDKDMDSAGLNSNEKQLMHELLDDYKGVNNSQERLMQMVLKIAGYSLEEANKLRKSIAKKDKKKQEEQHQFFLNKAKSYGLRDEFANYIWDKQIAIQSGYAFSVSHSLPYTLVLMVEMNICKRFDPVYWQTAVLSVNAKTYGDELSNPDYNKLATAIGQLPKGLVTYPDINDSEVGFVPQINGQSKHILLGLNAISGIGEQEINEIIEKRPYTSLDDFMNRSSDVFSTKKMVLLIKSGALNCFDENRRKLMINYISKIVEPKKKLTTVQIKKIGNYIPKEFENQKNAYLMKDYVKNDKTLYDSPIGRWFLNVIKPLISDYESTLRNKPEGDFWSIEYGKIIIDSKRYNKWFNEYSKPLKDWLKTDEAINIERKVRCSEIWKKECQGNPEHWAFEALNFYPEKHELEVSNLWSQLPYKSFNDLSPEPKLVKTVKSKNGREFNIYHTYIIAGTIVAKNNVKSTVSLLTPDGLAIVSLGRNTYSKIGKKEMVGKGKSRKCISDSWLERGKMLVVTGYRQQDSFRLRKDSNMSTTVMLAKGFGDNIVLQFEK</sequence>
<dbReference type="Gene3D" id="3.20.20.140">
    <property type="entry name" value="Metal-dependent hydrolases"/>
    <property type="match status" value="1"/>
</dbReference>
<keyword evidence="5" id="KW-0239">DNA-directed DNA polymerase</keyword>
<dbReference type="InterPro" id="IPR040982">
    <property type="entry name" value="DNA_pol3_finger"/>
</dbReference>
<feature type="domain" description="DNA polymerase III alpha subunit finger" evidence="10">
    <location>
        <begin position="653"/>
        <end position="816"/>
    </location>
</feature>
<keyword evidence="2" id="KW-0808">Transferase</keyword>
<name>A0A2H4PBL7_9CAUD</name>
<dbReference type="Pfam" id="PF14579">
    <property type="entry name" value="HHH_6"/>
    <property type="match status" value="1"/>
</dbReference>
<evidence type="ECO:0000256" key="2">
    <source>
        <dbReference type="ARBA" id="ARBA00022679"/>
    </source>
</evidence>
<dbReference type="GO" id="GO:0006260">
    <property type="term" value="P:DNA replication"/>
    <property type="evidence" value="ECO:0007669"/>
    <property type="project" value="UniProtKB-KW"/>
</dbReference>
<accession>A0A2H4PBL7</accession>
<evidence type="ECO:0000259" key="10">
    <source>
        <dbReference type="Pfam" id="PF17657"/>
    </source>
</evidence>
<dbReference type="InterPro" id="IPR004805">
    <property type="entry name" value="DnaE2/DnaE/PolC"/>
</dbReference>
<keyword evidence="3" id="KW-0548">Nucleotidyltransferase</keyword>
<dbReference type="Proteomes" id="UP000241560">
    <property type="component" value="Segment"/>
</dbReference>
<evidence type="ECO:0000256" key="5">
    <source>
        <dbReference type="ARBA" id="ARBA00022932"/>
    </source>
</evidence>
<feature type="domain" description="Bacterial DNA polymerase III alpha subunit NTPase" evidence="8">
    <location>
        <begin position="352"/>
        <end position="625"/>
    </location>
</feature>
<keyword evidence="4" id="KW-0235">DNA replication</keyword>
<dbReference type="KEGG" id="vg:54986311"/>
<feature type="domain" description="DNA polymerase helix-hairpin-helix motif" evidence="9">
    <location>
        <begin position="903"/>
        <end position="988"/>
    </location>
</feature>
<evidence type="ECO:0000256" key="1">
    <source>
        <dbReference type="ARBA" id="ARBA00012417"/>
    </source>
</evidence>
<evidence type="ECO:0000259" key="8">
    <source>
        <dbReference type="Pfam" id="PF07733"/>
    </source>
</evidence>
<protein>
    <recommendedName>
        <fullName evidence="1">DNA-directed DNA polymerase</fullName>
        <ecNumber evidence="1">2.7.7.7</ecNumber>
    </recommendedName>
</protein>
<evidence type="ECO:0000313" key="11">
    <source>
        <dbReference type="EMBL" id="ATW59509.1"/>
    </source>
</evidence>
<gene>
    <name evidence="11" type="primary">dnaE</name>
</gene>
<dbReference type="EC" id="2.7.7.7" evidence="1"/>
<evidence type="ECO:0000256" key="4">
    <source>
        <dbReference type="ARBA" id="ARBA00022705"/>
    </source>
</evidence>
<dbReference type="GO" id="GO:0003887">
    <property type="term" value="F:DNA-directed DNA polymerase activity"/>
    <property type="evidence" value="ECO:0007669"/>
    <property type="project" value="UniProtKB-KW"/>
</dbReference>
<dbReference type="RefSeq" id="YP_009795939.1">
    <property type="nucleotide sequence ID" value="NC_047897.1"/>
</dbReference>
<reference evidence="11 12" key="1">
    <citation type="submission" date="2017-10" db="EMBL/GenBank/DDBJ databases">
        <title>Isolation and characterisation of Lactobacillus bacteriophages that infect wine-derived L. plantarum strains.</title>
        <authorList>
            <person name="Kyrkou I."/>
            <person name="Hestbjerg Hansen L."/>
        </authorList>
    </citation>
    <scope>NUCLEOTIDE SEQUENCE [LARGE SCALE GENOMIC DNA]</scope>
</reference>
<evidence type="ECO:0000256" key="6">
    <source>
        <dbReference type="ARBA" id="ARBA00049244"/>
    </source>
</evidence>
<evidence type="ECO:0000259" key="7">
    <source>
        <dbReference type="Pfam" id="PF02811"/>
    </source>
</evidence>
<dbReference type="Pfam" id="PF07733">
    <property type="entry name" value="DNA_pol3_alpha"/>
    <property type="match status" value="1"/>
</dbReference>
<dbReference type="InterPro" id="IPR004013">
    <property type="entry name" value="PHP_dom"/>
</dbReference>
<dbReference type="GO" id="GO:0008408">
    <property type="term" value="F:3'-5' exonuclease activity"/>
    <property type="evidence" value="ECO:0007669"/>
    <property type="project" value="InterPro"/>
</dbReference>
<dbReference type="InterPro" id="IPR016195">
    <property type="entry name" value="Pol/histidinol_Pase-like"/>
</dbReference>
<evidence type="ECO:0000259" key="9">
    <source>
        <dbReference type="Pfam" id="PF14579"/>
    </source>
</evidence>
<proteinExistence type="predicted"/>
<dbReference type="SUPFAM" id="SSF89550">
    <property type="entry name" value="PHP domain-like"/>
    <property type="match status" value="1"/>
</dbReference>
<evidence type="ECO:0000313" key="12">
    <source>
        <dbReference type="Proteomes" id="UP000241560"/>
    </source>
</evidence>
<feature type="domain" description="PHP" evidence="7">
    <location>
        <begin position="14"/>
        <end position="212"/>
    </location>
</feature>
<dbReference type="GeneID" id="54986311"/>
<dbReference type="PANTHER" id="PTHR32294">
    <property type="entry name" value="DNA POLYMERASE III SUBUNIT ALPHA"/>
    <property type="match status" value="1"/>
</dbReference>
<organism evidence="11 12">
    <name type="scientific">Lactobacillus phage Lenus</name>
    <dbReference type="NCBI Taxonomy" id="2053682"/>
    <lineage>
        <taxon>Viruses</taxon>
        <taxon>Duplodnaviria</taxon>
        <taxon>Heunggongvirae</taxon>
        <taxon>Uroviricota</taxon>
        <taxon>Caudoviricetes</taxon>
        <taxon>Tybeckvirinae</taxon>
        <taxon>Lenusvirus</taxon>
        <taxon>Lenusvirus lenus</taxon>
    </lineage>
</organism>
<keyword evidence="12" id="KW-1185">Reference proteome</keyword>
<comment type="catalytic activity">
    <reaction evidence="6">
        <text>DNA(n) + a 2'-deoxyribonucleoside 5'-triphosphate = DNA(n+1) + diphosphate</text>
        <dbReference type="Rhea" id="RHEA:22508"/>
        <dbReference type="Rhea" id="RHEA-COMP:17339"/>
        <dbReference type="Rhea" id="RHEA-COMP:17340"/>
        <dbReference type="ChEBI" id="CHEBI:33019"/>
        <dbReference type="ChEBI" id="CHEBI:61560"/>
        <dbReference type="ChEBI" id="CHEBI:173112"/>
        <dbReference type="EC" id="2.7.7.7"/>
    </reaction>
</comment>
<dbReference type="Gene3D" id="1.10.150.870">
    <property type="match status" value="1"/>
</dbReference>
<dbReference type="Pfam" id="PF02811">
    <property type="entry name" value="PHP"/>
    <property type="match status" value="1"/>
</dbReference>
<evidence type="ECO:0000256" key="3">
    <source>
        <dbReference type="ARBA" id="ARBA00022695"/>
    </source>
</evidence>
<dbReference type="InterPro" id="IPR011708">
    <property type="entry name" value="DNA_pol3_alpha_NTPase_dom"/>
</dbReference>
<dbReference type="EMBL" id="MG252693">
    <property type="protein sequence ID" value="ATW59509.1"/>
    <property type="molecule type" value="Genomic_DNA"/>
</dbReference>
<dbReference type="InterPro" id="IPR029460">
    <property type="entry name" value="DNAPol_HHH"/>
</dbReference>
<dbReference type="PANTHER" id="PTHR32294:SF0">
    <property type="entry name" value="DNA POLYMERASE III SUBUNIT ALPHA"/>
    <property type="match status" value="1"/>
</dbReference>